<accession>A0A915ELR0</accession>
<dbReference type="Pfam" id="PF00385">
    <property type="entry name" value="Chromo"/>
    <property type="match status" value="2"/>
</dbReference>
<dbReference type="SMART" id="SM00298">
    <property type="entry name" value="CHROMO"/>
    <property type="match status" value="2"/>
</dbReference>
<dbReference type="WBParaSite" id="jg7236">
    <property type="protein sequence ID" value="jg7236"/>
    <property type="gene ID" value="jg7236"/>
</dbReference>
<evidence type="ECO:0000256" key="2">
    <source>
        <dbReference type="ARBA" id="ARBA00023242"/>
    </source>
</evidence>
<proteinExistence type="predicted"/>
<dbReference type="InterPro" id="IPR016197">
    <property type="entry name" value="Chromo-like_dom_sf"/>
</dbReference>
<evidence type="ECO:0000256" key="1">
    <source>
        <dbReference type="ARBA" id="ARBA00004123"/>
    </source>
</evidence>
<feature type="compositionally biased region" description="Low complexity" evidence="3">
    <location>
        <begin position="1"/>
        <end position="27"/>
    </location>
</feature>
<feature type="compositionally biased region" description="Low complexity" evidence="3">
    <location>
        <begin position="313"/>
        <end position="326"/>
    </location>
</feature>
<evidence type="ECO:0000256" key="3">
    <source>
        <dbReference type="SAM" id="MobiDB-lite"/>
    </source>
</evidence>
<evidence type="ECO:0000259" key="4">
    <source>
        <dbReference type="PROSITE" id="PS50013"/>
    </source>
</evidence>
<dbReference type="CDD" id="cd00024">
    <property type="entry name" value="CD_CSD"/>
    <property type="match status" value="2"/>
</dbReference>
<dbReference type="PROSITE" id="PS50013">
    <property type="entry name" value="CHROMO_2"/>
    <property type="match status" value="2"/>
</dbReference>
<dbReference type="PANTHER" id="PTHR22812">
    <property type="entry name" value="CHROMOBOX PROTEIN"/>
    <property type="match status" value="1"/>
</dbReference>
<dbReference type="InterPro" id="IPR000953">
    <property type="entry name" value="Chromo/chromo_shadow_dom"/>
</dbReference>
<protein>
    <submittedName>
        <fullName evidence="6">Chromo domain-containing protein</fullName>
    </submittedName>
</protein>
<keyword evidence="2" id="KW-0539">Nucleus</keyword>
<feature type="domain" description="Chromo" evidence="4">
    <location>
        <begin position="176"/>
        <end position="223"/>
    </location>
</feature>
<feature type="region of interest" description="Disordered" evidence="3">
    <location>
        <begin position="102"/>
        <end position="167"/>
    </location>
</feature>
<organism evidence="5 6">
    <name type="scientific">Ditylenchus dipsaci</name>
    <dbReference type="NCBI Taxonomy" id="166011"/>
    <lineage>
        <taxon>Eukaryota</taxon>
        <taxon>Metazoa</taxon>
        <taxon>Ecdysozoa</taxon>
        <taxon>Nematoda</taxon>
        <taxon>Chromadorea</taxon>
        <taxon>Rhabditida</taxon>
        <taxon>Tylenchina</taxon>
        <taxon>Tylenchomorpha</taxon>
        <taxon>Sphaerularioidea</taxon>
        <taxon>Anguinidae</taxon>
        <taxon>Anguininae</taxon>
        <taxon>Ditylenchus</taxon>
    </lineage>
</organism>
<feature type="compositionally biased region" description="Low complexity" evidence="3">
    <location>
        <begin position="155"/>
        <end position="167"/>
    </location>
</feature>
<reference evidence="6" key="1">
    <citation type="submission" date="2022-11" db="UniProtKB">
        <authorList>
            <consortium name="WormBaseParasite"/>
        </authorList>
    </citation>
    <scope>IDENTIFICATION</scope>
</reference>
<dbReference type="InterPro" id="IPR023780">
    <property type="entry name" value="Chromo_domain"/>
</dbReference>
<dbReference type="InterPro" id="IPR051219">
    <property type="entry name" value="Heterochromatin_chromo-domain"/>
</dbReference>
<dbReference type="Proteomes" id="UP000887574">
    <property type="component" value="Unplaced"/>
</dbReference>
<dbReference type="AlphaFoldDB" id="A0A915ELR0"/>
<sequence length="418" mass="46277">MAKAANSTTATTSASSSQPSKNSNRTSMNNNGTGILFVEKILNKRNIRGSVHYLIKWLGYEESKDNTWEPAENLNCKDLIDAFEANYNEDDDNVNDIIETSSTEDIGEHSPATSVKENQEPRNSQKRPTPSKQTAKRSKPFKTSSQKTPEAKSATPKTTTLKVTTPKWDSNGQRLYEVKKITNKRFAGGGQIQYKVKWKGYKNETWEPAENLKCEDLIDSFEESLKRHLNRRSVTREHSAARATPARATPARATPVRSTPMTKQEPVQAKRMRLMKEDEMAAKTPSPAPLTKKKLATMDSGNSSKKTPLSAVASLARSNSTNRSSTPNRGAEKSAAKVASTSSRMVGESPLLHTSHISKSKPAKRSIEILSVKRGSSGPVARVLYPDNTEKLIDTAVLAVDEHQKLLAFYEQYLNLKP</sequence>
<evidence type="ECO:0000313" key="6">
    <source>
        <dbReference type="WBParaSite" id="jg7236"/>
    </source>
</evidence>
<feature type="compositionally biased region" description="Low complexity" evidence="3">
    <location>
        <begin position="241"/>
        <end position="255"/>
    </location>
</feature>
<dbReference type="InterPro" id="IPR023779">
    <property type="entry name" value="Chromodomain_CS"/>
</dbReference>
<keyword evidence="5" id="KW-1185">Reference proteome</keyword>
<feature type="region of interest" description="Disordered" evidence="3">
    <location>
        <begin position="1"/>
        <end position="31"/>
    </location>
</feature>
<evidence type="ECO:0000313" key="5">
    <source>
        <dbReference type="Proteomes" id="UP000887574"/>
    </source>
</evidence>
<feature type="region of interest" description="Disordered" evidence="3">
    <location>
        <begin position="232"/>
        <end position="347"/>
    </location>
</feature>
<dbReference type="Gene3D" id="2.40.50.40">
    <property type="match status" value="2"/>
</dbReference>
<dbReference type="PROSITE" id="PS00598">
    <property type="entry name" value="CHROMO_1"/>
    <property type="match status" value="1"/>
</dbReference>
<comment type="subcellular location">
    <subcellularLocation>
        <location evidence="1">Nucleus</location>
    </subcellularLocation>
</comment>
<feature type="domain" description="Chromo" evidence="4">
    <location>
        <begin position="36"/>
        <end position="95"/>
    </location>
</feature>
<name>A0A915ELR0_9BILA</name>
<dbReference type="GO" id="GO:0005634">
    <property type="term" value="C:nucleus"/>
    <property type="evidence" value="ECO:0007669"/>
    <property type="project" value="UniProtKB-SubCell"/>
</dbReference>
<dbReference type="SUPFAM" id="SSF54160">
    <property type="entry name" value="Chromo domain-like"/>
    <property type="match status" value="2"/>
</dbReference>